<feature type="transmembrane region" description="Helical" evidence="1">
    <location>
        <begin position="157"/>
        <end position="176"/>
    </location>
</feature>
<feature type="transmembrane region" description="Helical" evidence="1">
    <location>
        <begin position="214"/>
        <end position="239"/>
    </location>
</feature>
<dbReference type="SUPFAM" id="SSF103481">
    <property type="entry name" value="Multidrug resistance efflux transporter EmrE"/>
    <property type="match status" value="2"/>
</dbReference>
<dbReference type="Pfam" id="PF00892">
    <property type="entry name" value="EamA"/>
    <property type="match status" value="2"/>
</dbReference>
<dbReference type="EMBL" id="AP026561">
    <property type="protein sequence ID" value="BDP43425.1"/>
    <property type="molecule type" value="Genomic_DNA"/>
</dbReference>
<keyword evidence="1" id="KW-1133">Transmembrane helix</keyword>
<reference evidence="3" key="1">
    <citation type="submission" date="2022-07" db="EMBL/GenBank/DDBJ databases">
        <title>Complete Genome Sequence of the Radioresistant Bacterium Deinococcus aetherius ST0316, Isolated from the Air Dust collected in Lower Stratosphere above Japan.</title>
        <authorList>
            <person name="Satoh K."/>
            <person name="Hagiwara K."/>
            <person name="Katsumata K."/>
            <person name="Kubo A."/>
            <person name="Yokobori S."/>
            <person name="Yamagishi A."/>
            <person name="Oono Y."/>
            <person name="Narumi I."/>
        </authorList>
    </citation>
    <scope>NUCLEOTIDE SEQUENCE</scope>
    <source>
        <strain evidence="3">ST0316</strain>
        <plasmid evidence="3">pDAETH-1</plasmid>
    </source>
</reference>
<feature type="transmembrane region" description="Helical" evidence="1">
    <location>
        <begin position="50"/>
        <end position="69"/>
    </location>
</feature>
<accession>A0ABN6RKQ6</accession>
<keyword evidence="1" id="KW-0472">Membrane</keyword>
<feature type="transmembrane region" description="Helical" evidence="1">
    <location>
        <begin position="19"/>
        <end position="38"/>
    </location>
</feature>
<evidence type="ECO:0000313" key="4">
    <source>
        <dbReference type="Proteomes" id="UP001064971"/>
    </source>
</evidence>
<keyword evidence="3" id="KW-0614">Plasmid</keyword>
<dbReference type="Gene3D" id="1.10.3730.20">
    <property type="match status" value="1"/>
</dbReference>
<geneLocation type="plasmid" evidence="3 4">
    <name>pDAETH-1</name>
</geneLocation>
<feature type="transmembrane region" description="Helical" evidence="1">
    <location>
        <begin position="246"/>
        <end position="266"/>
    </location>
</feature>
<feature type="transmembrane region" description="Helical" evidence="1">
    <location>
        <begin position="107"/>
        <end position="126"/>
    </location>
</feature>
<dbReference type="Proteomes" id="UP001064971">
    <property type="component" value="Plasmid pDAETH-1"/>
</dbReference>
<evidence type="ECO:0000256" key="1">
    <source>
        <dbReference type="SAM" id="Phobius"/>
    </source>
</evidence>
<evidence type="ECO:0000313" key="3">
    <source>
        <dbReference type="EMBL" id="BDP43425.1"/>
    </source>
</evidence>
<name>A0ABN6RKQ6_9DEIO</name>
<feature type="domain" description="EamA" evidence="2">
    <location>
        <begin position="158"/>
        <end position="284"/>
    </location>
</feature>
<protein>
    <recommendedName>
        <fullName evidence="2">EamA domain-containing protein</fullName>
    </recommendedName>
</protein>
<keyword evidence="1" id="KW-0812">Transmembrane</keyword>
<feature type="transmembrane region" description="Helical" evidence="1">
    <location>
        <begin position="188"/>
        <end position="208"/>
    </location>
</feature>
<dbReference type="PANTHER" id="PTHR22911:SF103">
    <property type="entry name" value="BLR2811 PROTEIN"/>
    <property type="match status" value="1"/>
</dbReference>
<proteinExistence type="predicted"/>
<dbReference type="RefSeq" id="WP_264777907.1">
    <property type="nucleotide sequence ID" value="NZ_AP026561.1"/>
</dbReference>
<dbReference type="PANTHER" id="PTHR22911">
    <property type="entry name" value="ACYL-MALONYL CONDENSING ENZYME-RELATED"/>
    <property type="match status" value="1"/>
</dbReference>
<feature type="transmembrane region" description="Helical" evidence="1">
    <location>
        <begin position="272"/>
        <end position="292"/>
    </location>
</feature>
<dbReference type="InterPro" id="IPR000620">
    <property type="entry name" value="EamA_dom"/>
</dbReference>
<organism evidence="3 4">
    <name type="scientific">Deinococcus aetherius</name>
    <dbReference type="NCBI Taxonomy" id="200252"/>
    <lineage>
        <taxon>Bacteria</taxon>
        <taxon>Thermotogati</taxon>
        <taxon>Deinococcota</taxon>
        <taxon>Deinococci</taxon>
        <taxon>Deinococcales</taxon>
        <taxon>Deinococcaceae</taxon>
        <taxon>Deinococcus</taxon>
    </lineage>
</organism>
<keyword evidence="4" id="KW-1185">Reference proteome</keyword>
<feature type="transmembrane region" description="Helical" evidence="1">
    <location>
        <begin position="81"/>
        <end position="101"/>
    </location>
</feature>
<dbReference type="InterPro" id="IPR037185">
    <property type="entry name" value="EmrE-like"/>
</dbReference>
<evidence type="ECO:0000259" key="2">
    <source>
        <dbReference type="Pfam" id="PF00892"/>
    </source>
</evidence>
<feature type="domain" description="EamA" evidence="2">
    <location>
        <begin position="18"/>
        <end position="149"/>
    </location>
</feature>
<gene>
    <name evidence="3" type="ORF">DAETH_33940</name>
</gene>
<sequence length="311" mass="32611">MSAVTGTPAATGKSPLRGVALYGVALLLFACLDTTTKYLTAHYPVPLVAWTRYAVQFLLMTAILAPRMGRELVSPARPAPVALRSLCLAATSLFVGLALHRLPVAEASAIVFISPLLVVLLAGPLLGERLTPLRAMLAVLGFTGVLLIARPTGNLDALGVVFALLGALSNTGYQLMSRTLSAEKPLTLLFNSALVGTLIFGGLLPFFWGGEGLTLTYVLLFLSLGLTAGVGHFFLTLGFRYAPASLISPVTYLQLLWAGLLGWVVFHHVPDALTLVGMAVIAAAGVATVVTGGRRQPPGVSSPTPRTMGRR</sequence>